<proteinExistence type="predicted"/>
<dbReference type="InterPro" id="IPR036410">
    <property type="entry name" value="HSP_DnaJ_Cys-rich_dom_sf"/>
</dbReference>
<dbReference type="PATRIC" id="fig|423471.3.peg.2078"/>
<accession>G5J3Z1</accession>
<dbReference type="RefSeq" id="WP_007310492.1">
    <property type="nucleotide sequence ID" value="NZ_AESD01000338.1"/>
</dbReference>
<evidence type="ECO:0000313" key="1">
    <source>
        <dbReference type="EMBL" id="EHJ13089.1"/>
    </source>
</evidence>
<dbReference type="SUPFAM" id="SSF57938">
    <property type="entry name" value="DnaJ/Hsp40 cysteine-rich domain"/>
    <property type="match status" value="1"/>
</dbReference>
<gene>
    <name evidence="1" type="ORF">CWATWH0003_2214</name>
</gene>
<dbReference type="AlphaFoldDB" id="G5J3Z1"/>
<dbReference type="EMBL" id="AESD01000338">
    <property type="protein sequence ID" value="EHJ13089.1"/>
    <property type="molecule type" value="Genomic_DNA"/>
</dbReference>
<dbReference type="Proteomes" id="UP000003477">
    <property type="component" value="Unassembled WGS sequence"/>
</dbReference>
<evidence type="ECO:0000313" key="2">
    <source>
        <dbReference type="Proteomes" id="UP000003477"/>
    </source>
</evidence>
<sequence>MYEDFNYITDNNFLINYWRQEKVICQKCQGEGKLSIEGKENMVSCSLCEDTGIVHRHLQQKESAA</sequence>
<reference evidence="1 2" key="1">
    <citation type="journal article" date="2011" name="Front. Microbiol.">
        <title>Two Strains of Crocosphaera watsonii with Highly Conserved Genomes are Distinguished by Strain-Specific Features.</title>
        <authorList>
            <person name="Bench S.R."/>
            <person name="Ilikchyan I.N."/>
            <person name="Tripp H.J."/>
            <person name="Zehr J.P."/>
        </authorList>
    </citation>
    <scope>NUCLEOTIDE SEQUENCE [LARGE SCALE GENOMIC DNA]</scope>
    <source>
        <strain evidence="1 2">WH 0003</strain>
    </source>
</reference>
<name>G5J3Z1_CROWT</name>
<protein>
    <submittedName>
        <fullName evidence="1">Uncharacterized protein</fullName>
    </submittedName>
</protein>
<dbReference type="GeneID" id="88765921"/>
<organism evidence="1 2">
    <name type="scientific">Crocosphaera watsonii WH 0003</name>
    <dbReference type="NCBI Taxonomy" id="423471"/>
    <lineage>
        <taxon>Bacteria</taxon>
        <taxon>Bacillati</taxon>
        <taxon>Cyanobacteriota</taxon>
        <taxon>Cyanophyceae</taxon>
        <taxon>Oscillatoriophycideae</taxon>
        <taxon>Chroococcales</taxon>
        <taxon>Aphanothecaceae</taxon>
        <taxon>Crocosphaera</taxon>
    </lineage>
</organism>
<comment type="caution">
    <text evidence="1">The sequence shown here is derived from an EMBL/GenBank/DDBJ whole genome shotgun (WGS) entry which is preliminary data.</text>
</comment>